<organism evidence="4 5">
    <name type="scientific">Shewanella youngdeokensis</name>
    <dbReference type="NCBI Taxonomy" id="2999068"/>
    <lineage>
        <taxon>Bacteria</taxon>
        <taxon>Pseudomonadati</taxon>
        <taxon>Pseudomonadota</taxon>
        <taxon>Gammaproteobacteria</taxon>
        <taxon>Alteromonadales</taxon>
        <taxon>Shewanellaceae</taxon>
        <taxon>Shewanella</taxon>
    </lineage>
</organism>
<dbReference type="Proteomes" id="UP001529491">
    <property type="component" value="Chromosome"/>
</dbReference>
<evidence type="ECO:0000256" key="1">
    <source>
        <dbReference type="ARBA" id="ARBA00023125"/>
    </source>
</evidence>
<accession>A0ABZ0JTE2</accession>
<evidence type="ECO:0000256" key="2">
    <source>
        <dbReference type="PROSITE-ProRule" id="PRU00335"/>
    </source>
</evidence>
<dbReference type="EMBL" id="CP136522">
    <property type="protein sequence ID" value="WOT03574.1"/>
    <property type="molecule type" value="Genomic_DNA"/>
</dbReference>
<dbReference type="PROSITE" id="PS50977">
    <property type="entry name" value="HTH_TETR_2"/>
    <property type="match status" value="1"/>
</dbReference>
<dbReference type="InterPro" id="IPR001647">
    <property type="entry name" value="HTH_TetR"/>
</dbReference>
<sequence length="252" mass="29073">MHNHLKTKSLTIERILNAAKELIMEEGLCSFRLSQIPTRAQCSTKTFYNHFKSKEDLVSALFIENFNFVLENMRQLISMDSLSYKQKVIYIHMFDVIKSWSETSNDVCVSFLGANPHVYGVSSPEYEGNIDVVFIELKQMNEQLWSNALKSGELLSSKQEIIDCIFSMRTIERGSIIMGQNKFLRQHGHNNSIKTIFNLLCTAMNTLNWKDQSPISFNDMFEIVSPLAQADRNSTFQHYKLTFDTLSDPMEL</sequence>
<keyword evidence="1 2" id="KW-0238">DNA-binding</keyword>
<dbReference type="SUPFAM" id="SSF46689">
    <property type="entry name" value="Homeodomain-like"/>
    <property type="match status" value="1"/>
</dbReference>
<evidence type="ECO:0000259" key="3">
    <source>
        <dbReference type="PROSITE" id="PS50977"/>
    </source>
</evidence>
<dbReference type="RefSeq" id="WP_310471200.1">
    <property type="nucleotide sequence ID" value="NZ_CP136522.1"/>
</dbReference>
<feature type="domain" description="HTH tetR-type" evidence="3">
    <location>
        <begin position="9"/>
        <end position="69"/>
    </location>
</feature>
<dbReference type="Gene3D" id="1.10.357.10">
    <property type="entry name" value="Tetracycline Repressor, domain 2"/>
    <property type="match status" value="1"/>
</dbReference>
<gene>
    <name evidence="4" type="ORF">RGE70_09380</name>
</gene>
<name>A0ABZ0JTE2_9GAMM</name>
<dbReference type="PRINTS" id="PR00455">
    <property type="entry name" value="HTHTETR"/>
</dbReference>
<keyword evidence="5" id="KW-1185">Reference proteome</keyword>
<protein>
    <submittedName>
        <fullName evidence="4">TetR/AcrR family transcriptional regulator</fullName>
    </submittedName>
</protein>
<reference evidence="4 5" key="1">
    <citation type="submission" date="2023-10" db="EMBL/GenBank/DDBJ databases">
        <title>Complete genome sequence of Shewanella sp. DAU334.</title>
        <authorList>
            <person name="Lee Y.-S."/>
            <person name="Jeong H.-R."/>
            <person name="Hwang E.-J."/>
            <person name="Choi Y.-L."/>
            <person name="Kim G.-D."/>
        </authorList>
    </citation>
    <scope>NUCLEOTIDE SEQUENCE [LARGE SCALE GENOMIC DNA]</scope>
    <source>
        <strain evidence="4 5">DAU334</strain>
    </source>
</reference>
<feature type="DNA-binding region" description="H-T-H motif" evidence="2">
    <location>
        <begin position="32"/>
        <end position="51"/>
    </location>
</feature>
<dbReference type="Pfam" id="PF00440">
    <property type="entry name" value="TetR_N"/>
    <property type="match status" value="1"/>
</dbReference>
<dbReference type="InterPro" id="IPR009057">
    <property type="entry name" value="Homeodomain-like_sf"/>
</dbReference>
<proteinExistence type="predicted"/>
<evidence type="ECO:0000313" key="4">
    <source>
        <dbReference type="EMBL" id="WOT03574.1"/>
    </source>
</evidence>
<evidence type="ECO:0000313" key="5">
    <source>
        <dbReference type="Proteomes" id="UP001529491"/>
    </source>
</evidence>